<accession>A0ABM8AGQ6</accession>
<proteinExistence type="predicted"/>
<dbReference type="RefSeq" id="WP_264775564.1">
    <property type="nucleotide sequence ID" value="NZ_AP026560.1"/>
</dbReference>
<reference evidence="2" key="1">
    <citation type="submission" date="2022-07" db="EMBL/GenBank/DDBJ databases">
        <title>Complete Genome Sequence of the Radioresistant Bacterium Deinococcus aetherius ST0316, Isolated from the Air Dust collected in Lower Stratosphere above Japan.</title>
        <authorList>
            <person name="Satoh K."/>
            <person name="Hagiwara K."/>
            <person name="Katsumata K."/>
            <person name="Kubo A."/>
            <person name="Yokobori S."/>
            <person name="Yamagishi A."/>
            <person name="Oono Y."/>
            <person name="Narumi I."/>
        </authorList>
    </citation>
    <scope>NUCLEOTIDE SEQUENCE</scope>
    <source>
        <strain evidence="2">ST0316</strain>
    </source>
</reference>
<sequence>MKPSKEAVEQLLDLPAQINALDRTLNGLKNDKAKKTREIDASKARHRVRISKEGEYSNAEDRAAALTIALEDDPKHSALVERLEALNGMIRSTEAQRDLLRRTREGLRVQAGLYIVGRLEELVQDKDLAKALGMGLLA</sequence>
<keyword evidence="1" id="KW-0175">Coiled coil</keyword>
<organism evidence="2 3">
    <name type="scientific">Deinococcus aetherius</name>
    <dbReference type="NCBI Taxonomy" id="200252"/>
    <lineage>
        <taxon>Bacteria</taxon>
        <taxon>Thermotogati</taxon>
        <taxon>Deinococcota</taxon>
        <taxon>Deinococci</taxon>
        <taxon>Deinococcales</taxon>
        <taxon>Deinococcaceae</taxon>
        <taxon>Deinococcus</taxon>
    </lineage>
</organism>
<protein>
    <submittedName>
        <fullName evidence="2">Uncharacterized protein</fullName>
    </submittedName>
</protein>
<dbReference type="Proteomes" id="UP001064971">
    <property type="component" value="Chromosome"/>
</dbReference>
<keyword evidence="3" id="KW-1185">Reference proteome</keyword>
<evidence type="ECO:0000313" key="2">
    <source>
        <dbReference type="EMBL" id="BDP42888.1"/>
    </source>
</evidence>
<evidence type="ECO:0000313" key="3">
    <source>
        <dbReference type="Proteomes" id="UP001064971"/>
    </source>
</evidence>
<evidence type="ECO:0000256" key="1">
    <source>
        <dbReference type="SAM" id="Coils"/>
    </source>
</evidence>
<gene>
    <name evidence="2" type="ORF">DAETH_28570</name>
</gene>
<feature type="coiled-coil region" evidence="1">
    <location>
        <begin position="18"/>
        <end position="45"/>
    </location>
</feature>
<dbReference type="EMBL" id="AP026560">
    <property type="protein sequence ID" value="BDP42888.1"/>
    <property type="molecule type" value="Genomic_DNA"/>
</dbReference>
<name>A0ABM8AGQ6_9DEIO</name>